<evidence type="ECO:0000313" key="2">
    <source>
        <dbReference type="EMBL" id="OJT01962.1"/>
    </source>
</evidence>
<comment type="caution">
    <text evidence="2">The sequence shown here is derived from an EMBL/GenBank/DDBJ whole genome shotgun (WGS) entry which is preliminary data.</text>
</comment>
<evidence type="ECO:0000256" key="1">
    <source>
        <dbReference type="SAM" id="MobiDB-lite"/>
    </source>
</evidence>
<feature type="region of interest" description="Disordered" evidence="1">
    <location>
        <begin position="82"/>
        <end position="124"/>
    </location>
</feature>
<evidence type="ECO:0000313" key="3">
    <source>
        <dbReference type="Proteomes" id="UP000184267"/>
    </source>
</evidence>
<dbReference type="AlphaFoldDB" id="A0A1M2V2Z8"/>
<keyword evidence="3" id="KW-1185">Reference proteome</keyword>
<organism evidence="2 3">
    <name type="scientific">Trametes pubescens</name>
    <name type="common">White-rot fungus</name>
    <dbReference type="NCBI Taxonomy" id="154538"/>
    <lineage>
        <taxon>Eukaryota</taxon>
        <taxon>Fungi</taxon>
        <taxon>Dikarya</taxon>
        <taxon>Basidiomycota</taxon>
        <taxon>Agaricomycotina</taxon>
        <taxon>Agaricomycetes</taxon>
        <taxon>Polyporales</taxon>
        <taxon>Polyporaceae</taxon>
        <taxon>Trametes</taxon>
    </lineage>
</organism>
<protein>
    <recommendedName>
        <fullName evidence="4">SAP domain-containing protein</fullName>
    </recommendedName>
</protein>
<name>A0A1M2V2Z8_TRAPU</name>
<gene>
    <name evidence="2" type="ORF">TRAPUB_7606</name>
</gene>
<dbReference type="OrthoDB" id="10523559at2759"/>
<dbReference type="EMBL" id="MNAD01001710">
    <property type="protein sequence ID" value="OJT01962.1"/>
    <property type="molecule type" value="Genomic_DNA"/>
</dbReference>
<dbReference type="OMA" id="KHDPFPV"/>
<dbReference type="Proteomes" id="UP000184267">
    <property type="component" value="Unassembled WGS sequence"/>
</dbReference>
<feature type="compositionally biased region" description="Acidic residues" evidence="1">
    <location>
        <begin position="107"/>
        <end position="124"/>
    </location>
</feature>
<sequence>MNREALSNLTRAEVRKLARRDHLKTKGTMEEMIDALLAKHDPFPVPSLAAIPATAGHGAPSSSRRMHGRQVRLHLASAPIAVRRGARRAANDPTQAASARKTRDASSEEQDTVSSAEDDAEEEGECMPLVEALLDGFLDCAELSDWRNMCPCGIHEHWNAPSAVEFRPFEVYRWDVGVKHEEASYSVQSWFEMSLPSSSAGSPEPYSPWTRGQNYEVGRQQSLAQFGGLSEELKAETPAAHWKTAVYQETKTHQ</sequence>
<reference evidence="2 3" key="1">
    <citation type="submission" date="2016-10" db="EMBL/GenBank/DDBJ databases">
        <title>Genome sequence of the basidiomycete white-rot fungus Trametes pubescens.</title>
        <authorList>
            <person name="Makela M.R."/>
            <person name="Granchi Z."/>
            <person name="Peng M."/>
            <person name="De Vries R.P."/>
            <person name="Grigoriev I."/>
            <person name="Riley R."/>
            <person name="Hilden K."/>
        </authorList>
    </citation>
    <scope>NUCLEOTIDE SEQUENCE [LARGE SCALE GENOMIC DNA]</scope>
    <source>
        <strain evidence="2 3">FBCC735</strain>
    </source>
</reference>
<proteinExistence type="predicted"/>
<accession>A0A1M2V2Z8</accession>
<evidence type="ECO:0008006" key="4">
    <source>
        <dbReference type="Google" id="ProtNLM"/>
    </source>
</evidence>